<protein>
    <recommendedName>
        <fullName evidence="4">Glycosyltransferase RgtA/B/C/D-like domain-containing protein</fullName>
    </recommendedName>
</protein>
<feature type="transmembrane region" description="Helical" evidence="1">
    <location>
        <begin position="231"/>
        <end position="247"/>
    </location>
</feature>
<keyword evidence="1" id="KW-1133">Transmembrane helix</keyword>
<feature type="transmembrane region" description="Helical" evidence="1">
    <location>
        <begin position="155"/>
        <end position="176"/>
    </location>
</feature>
<feature type="transmembrane region" description="Helical" evidence="1">
    <location>
        <begin position="47"/>
        <end position="65"/>
    </location>
</feature>
<feature type="transmembrane region" description="Helical" evidence="1">
    <location>
        <begin position="183"/>
        <end position="201"/>
    </location>
</feature>
<evidence type="ECO:0000313" key="2">
    <source>
        <dbReference type="EMBL" id="OGK22674.1"/>
    </source>
</evidence>
<dbReference type="EMBL" id="MFZM01000037">
    <property type="protein sequence ID" value="OGK22674.1"/>
    <property type="molecule type" value="Genomic_DNA"/>
</dbReference>
<feature type="transmembrane region" description="Helical" evidence="1">
    <location>
        <begin position="253"/>
        <end position="269"/>
    </location>
</feature>
<feature type="transmembrane region" description="Helical" evidence="1">
    <location>
        <begin position="376"/>
        <end position="394"/>
    </location>
</feature>
<proteinExistence type="predicted"/>
<reference evidence="2 3" key="1">
    <citation type="journal article" date="2016" name="Nat. Commun.">
        <title>Thousands of microbial genomes shed light on interconnected biogeochemical processes in an aquifer system.</title>
        <authorList>
            <person name="Anantharaman K."/>
            <person name="Brown C.T."/>
            <person name="Hug L.A."/>
            <person name="Sharon I."/>
            <person name="Castelle C.J."/>
            <person name="Probst A.J."/>
            <person name="Thomas B.C."/>
            <person name="Singh A."/>
            <person name="Wilkins M.J."/>
            <person name="Karaoz U."/>
            <person name="Brodie E.L."/>
            <person name="Williams K.H."/>
            <person name="Hubbard S.S."/>
            <person name="Banfield J.F."/>
        </authorList>
    </citation>
    <scope>NUCLEOTIDE SEQUENCE [LARGE SCALE GENOMIC DNA]</scope>
</reference>
<dbReference type="Proteomes" id="UP000177159">
    <property type="component" value="Unassembled WGS sequence"/>
</dbReference>
<accession>A0A1F7GV64</accession>
<feature type="transmembrane region" description="Helical" evidence="1">
    <location>
        <begin position="77"/>
        <end position="95"/>
    </location>
</feature>
<keyword evidence="1" id="KW-0812">Transmembrane</keyword>
<feature type="transmembrane region" description="Helical" evidence="1">
    <location>
        <begin position="207"/>
        <end position="224"/>
    </location>
</feature>
<evidence type="ECO:0008006" key="4">
    <source>
        <dbReference type="Google" id="ProtNLM"/>
    </source>
</evidence>
<comment type="caution">
    <text evidence="2">The sequence shown here is derived from an EMBL/GenBank/DDBJ whole genome shotgun (WGS) entry which is preliminary data.</text>
</comment>
<evidence type="ECO:0000313" key="3">
    <source>
        <dbReference type="Proteomes" id="UP000177159"/>
    </source>
</evidence>
<feature type="transmembrane region" description="Helical" evidence="1">
    <location>
        <begin position="428"/>
        <end position="449"/>
    </location>
</feature>
<evidence type="ECO:0000256" key="1">
    <source>
        <dbReference type="SAM" id="Phobius"/>
    </source>
</evidence>
<keyword evidence="1" id="KW-0472">Membrane</keyword>
<name>A0A1F7GV64_9BACT</name>
<gene>
    <name evidence="2" type="ORF">A3C24_00595</name>
</gene>
<feature type="transmembrane region" description="Helical" evidence="1">
    <location>
        <begin position="351"/>
        <end position="371"/>
    </location>
</feature>
<dbReference type="AlphaFoldDB" id="A0A1F7GV64"/>
<feature type="transmembrane region" description="Helical" evidence="1">
    <location>
        <begin position="21"/>
        <end position="41"/>
    </location>
</feature>
<organism evidence="2 3">
    <name type="scientific">Candidatus Roizmanbacteria bacterium RIFCSPHIGHO2_02_FULL_37_24</name>
    <dbReference type="NCBI Taxonomy" id="1802037"/>
    <lineage>
        <taxon>Bacteria</taxon>
        <taxon>Candidatus Roizmaniibacteriota</taxon>
    </lineage>
</organism>
<sequence length="555" mass="63507">MSLLPFMTTQKLQSSKSFNNILRYGALGSSILLSIIIAFKIYFGHYYSYYILLWLLSLIGSLYFFSTRLSKEDISILKTAILISLVPTLVRALLLDINRVHGDEYILAYFTSIYDFTKVNFFGPFPIDPAAWVSQQATLFLGIQKLYFSFVGESFLSVKFSTLPYIFLTALAFFLLARLVFSFRITLIAIFLYTFFAISLYHDTLATLHAGTLAAFIWFFYFLARSLKKPSKLSFFMTGFFGGFCYLFDPKSYHAFPLMIIVYIVALLFQRSKKFLIDIFISIYGFSIVMLPFIGYMLGTKNIYLLQRYQQVDVLKSTDVRLIDNVFLSLKSLYISDIGGSQGFFFGSQALFEPISLILFLVGALFSLIFIKKNYLVGLILFTIFTTFFTGMVMTLPPPAFHRIIVVFPLLVLLMTMPFEKILLKQSFIFFMLGGGLLVVFGISNFIYFKQATRKDTDISVVAARFIEQNYPKRNVYIVAFPNYHVQKVFHFSNDSGIKHSTLVNQSDVLARFNIIEKYVYVIPRFSSDAIGQIKEKDPKASIIQLSSDLVVVAN</sequence>
<feature type="transmembrane region" description="Helical" evidence="1">
    <location>
        <begin position="276"/>
        <end position="298"/>
    </location>
</feature>